<dbReference type="InterPro" id="IPR003594">
    <property type="entry name" value="HATPase_dom"/>
</dbReference>
<dbReference type="Pfam" id="PF13188">
    <property type="entry name" value="PAS_8"/>
    <property type="match status" value="1"/>
</dbReference>
<keyword evidence="7" id="KW-0418">Kinase</keyword>
<keyword evidence="10" id="KW-0472">Membrane</keyword>
<dbReference type="CDD" id="cd06225">
    <property type="entry name" value="HAMP"/>
    <property type="match status" value="1"/>
</dbReference>
<dbReference type="Gene3D" id="3.30.565.10">
    <property type="entry name" value="Histidine kinase-like ATPase, C-terminal domain"/>
    <property type="match status" value="1"/>
</dbReference>
<dbReference type="Proteomes" id="UP000183868">
    <property type="component" value="Chromosome"/>
</dbReference>
<dbReference type="Gene3D" id="6.10.340.10">
    <property type="match status" value="1"/>
</dbReference>
<evidence type="ECO:0000256" key="4">
    <source>
        <dbReference type="ARBA" id="ARBA00022553"/>
    </source>
</evidence>
<dbReference type="SUPFAM" id="SSF47384">
    <property type="entry name" value="Homodimeric domain of signal transducing histidine kinase"/>
    <property type="match status" value="1"/>
</dbReference>
<evidence type="ECO:0000256" key="3">
    <source>
        <dbReference type="ARBA" id="ARBA00012438"/>
    </source>
</evidence>
<dbReference type="PROSITE" id="PS50885">
    <property type="entry name" value="HAMP"/>
    <property type="match status" value="1"/>
</dbReference>
<organism evidence="13 14">
    <name type="scientific">Caldithrix abyssi DSM 13497</name>
    <dbReference type="NCBI Taxonomy" id="880073"/>
    <lineage>
        <taxon>Bacteria</taxon>
        <taxon>Pseudomonadati</taxon>
        <taxon>Calditrichota</taxon>
        <taxon>Calditrichia</taxon>
        <taxon>Calditrichales</taxon>
        <taxon>Calditrichaceae</taxon>
        <taxon>Caldithrix</taxon>
    </lineage>
</organism>
<dbReference type="InterPro" id="IPR005467">
    <property type="entry name" value="His_kinase_dom"/>
</dbReference>
<dbReference type="InterPro" id="IPR021796">
    <property type="entry name" value="Tll0287-like_dom"/>
</dbReference>
<dbReference type="SUPFAM" id="SSF55874">
    <property type="entry name" value="ATPase domain of HSP90 chaperone/DNA topoisomerase II/histidine kinase"/>
    <property type="match status" value="1"/>
</dbReference>
<accession>A0A1J1C9D0</accession>
<dbReference type="PRINTS" id="PR00344">
    <property type="entry name" value="BCTRLSENSOR"/>
</dbReference>
<sequence>MNYLKNKLKLFMEEKHMNLTRKIILIIGLTTTLFLSVIFSVLTLRYNKQIENTLLNNARTLYRMVVAVRSWASEYEGVLVKKKENTQINPFLAHPILLTQNGDTLVLKNPALITRELSEMSKHFLGDASFHMSSKKYINPANKPDDFELNALNFLETQKEQKEFFTFETKNNKLYFRYFAPLYTKKSCLSCHSEQGYHEGDLRGGISILLSADYYQKARADNLKFMIFSSFISIIILSVILYLGLRKTIIRPIEGLTEAAERIETQDYQFTLQPFSHGSLEIQKLFKTFERMRQSISSYLTDLQLSEKKYRSLIENSLEAIAIGNQHGEIIETNKRFHQLFNNSKVSFKGLRISDLIDKKSIKPLTDTSDLPRDTKHYEANIILDKDNRIPVEVFEISNIKLTQEKTISFFYLRDLRLRKKLETYSLQMEKMLVLGELSAGIAHELRNPLFAISNNLDYLRDRLSDHKDFTEIYPELLESLNKIHKIVSAILDYATPHLPELKRIDLIQVIDQCLILVRKKFEKAHIKIKQEFVGDCFTVKADPHQIEQVFVNLIMNAFKAMDEHGELTIRGVCKNGRTEIAIIDNGCGIPPQDMDRIFDPFYTQFDSGTGLGLSIVQKILTQHKIKYKVNSKVGKGTSFILYFKRA</sequence>
<dbReference type="Pfam" id="PF11845">
    <property type="entry name" value="Tll0287-like"/>
    <property type="match status" value="1"/>
</dbReference>
<proteinExistence type="predicted"/>
<dbReference type="InterPro" id="IPR000014">
    <property type="entry name" value="PAS"/>
</dbReference>
<keyword evidence="4" id="KW-0597">Phosphoprotein</keyword>
<dbReference type="EC" id="2.7.13.3" evidence="3"/>
<evidence type="ECO:0000256" key="1">
    <source>
        <dbReference type="ARBA" id="ARBA00000085"/>
    </source>
</evidence>
<name>A0A1J1C9D0_CALAY</name>
<evidence type="ECO:0000313" key="14">
    <source>
        <dbReference type="Proteomes" id="UP000183868"/>
    </source>
</evidence>
<feature type="domain" description="HAMP" evidence="12">
    <location>
        <begin position="247"/>
        <end position="301"/>
    </location>
</feature>
<dbReference type="Pfam" id="PF00512">
    <property type="entry name" value="HisKA"/>
    <property type="match status" value="1"/>
</dbReference>
<dbReference type="CDD" id="cd00082">
    <property type="entry name" value="HisKA"/>
    <property type="match status" value="1"/>
</dbReference>
<dbReference type="CDD" id="cd00075">
    <property type="entry name" value="HATPase"/>
    <property type="match status" value="1"/>
</dbReference>
<dbReference type="OrthoDB" id="9806995at2"/>
<dbReference type="PANTHER" id="PTHR43065">
    <property type="entry name" value="SENSOR HISTIDINE KINASE"/>
    <property type="match status" value="1"/>
</dbReference>
<dbReference type="InterPro" id="IPR035965">
    <property type="entry name" value="PAS-like_dom_sf"/>
</dbReference>
<keyword evidence="6" id="KW-0547">Nucleotide-binding</keyword>
<dbReference type="InterPro" id="IPR004358">
    <property type="entry name" value="Sig_transdc_His_kin-like_C"/>
</dbReference>
<evidence type="ECO:0000259" key="11">
    <source>
        <dbReference type="PROSITE" id="PS50109"/>
    </source>
</evidence>
<dbReference type="SUPFAM" id="SSF158472">
    <property type="entry name" value="HAMP domain-like"/>
    <property type="match status" value="1"/>
</dbReference>
<dbReference type="Gene3D" id="3.30.450.20">
    <property type="entry name" value="PAS domain"/>
    <property type="match status" value="1"/>
</dbReference>
<evidence type="ECO:0000313" key="13">
    <source>
        <dbReference type="EMBL" id="APF19315.1"/>
    </source>
</evidence>
<dbReference type="InterPro" id="IPR036097">
    <property type="entry name" value="HisK_dim/P_sf"/>
</dbReference>
<protein>
    <recommendedName>
        <fullName evidence="3">histidine kinase</fullName>
        <ecNumber evidence="3">2.7.13.3</ecNumber>
    </recommendedName>
</protein>
<gene>
    <name evidence="13" type="ORF">Cabys_2566</name>
</gene>
<dbReference type="InterPro" id="IPR003660">
    <property type="entry name" value="HAMP_dom"/>
</dbReference>
<dbReference type="Gene3D" id="3.30.450.290">
    <property type="match status" value="1"/>
</dbReference>
<dbReference type="Gene3D" id="1.10.287.130">
    <property type="match status" value="1"/>
</dbReference>
<feature type="transmembrane region" description="Helical" evidence="10">
    <location>
        <begin position="225"/>
        <end position="245"/>
    </location>
</feature>
<evidence type="ECO:0000256" key="9">
    <source>
        <dbReference type="ARBA" id="ARBA00023012"/>
    </source>
</evidence>
<dbReference type="SUPFAM" id="SSF55785">
    <property type="entry name" value="PYP-like sensor domain (PAS domain)"/>
    <property type="match status" value="1"/>
</dbReference>
<evidence type="ECO:0000256" key="8">
    <source>
        <dbReference type="ARBA" id="ARBA00022840"/>
    </source>
</evidence>
<dbReference type="KEGG" id="caby:Cabys_2566"/>
<dbReference type="GO" id="GO:0016020">
    <property type="term" value="C:membrane"/>
    <property type="evidence" value="ECO:0007669"/>
    <property type="project" value="UniProtKB-SubCell"/>
</dbReference>
<dbReference type="InterPro" id="IPR036890">
    <property type="entry name" value="HATPase_C_sf"/>
</dbReference>
<dbReference type="InterPro" id="IPR003661">
    <property type="entry name" value="HisK_dim/P_dom"/>
</dbReference>
<dbReference type="EMBL" id="CP018099">
    <property type="protein sequence ID" value="APF19315.1"/>
    <property type="molecule type" value="Genomic_DNA"/>
</dbReference>
<reference evidence="13 14" key="1">
    <citation type="submission" date="2016-11" db="EMBL/GenBank/DDBJ databases">
        <title>Genomic analysis of Caldithrix abyssi and proposal of a novel bacterial phylum Caldithrichaeota.</title>
        <authorList>
            <person name="Kublanov I."/>
            <person name="Sigalova O."/>
            <person name="Gavrilov S."/>
            <person name="Lebedinsky A."/>
            <person name="Ivanova N."/>
            <person name="Daum C."/>
            <person name="Reddy T."/>
            <person name="Klenk H.P."/>
            <person name="Goker M."/>
            <person name="Reva O."/>
            <person name="Miroshnichenko M."/>
            <person name="Kyprides N."/>
            <person name="Woyke T."/>
            <person name="Gelfand M."/>
        </authorList>
    </citation>
    <scope>NUCLEOTIDE SEQUENCE [LARGE SCALE GENOMIC DNA]</scope>
    <source>
        <strain evidence="13 14">LF13</strain>
    </source>
</reference>
<comment type="subcellular location">
    <subcellularLocation>
        <location evidence="2">Membrane</location>
    </subcellularLocation>
</comment>
<evidence type="ECO:0000256" key="7">
    <source>
        <dbReference type="ARBA" id="ARBA00022777"/>
    </source>
</evidence>
<dbReference type="NCBIfam" id="TIGR00229">
    <property type="entry name" value="sensory_box"/>
    <property type="match status" value="1"/>
</dbReference>
<comment type="catalytic activity">
    <reaction evidence="1">
        <text>ATP + protein L-histidine = ADP + protein N-phospho-L-histidine.</text>
        <dbReference type="EC" id="2.7.13.3"/>
    </reaction>
</comment>
<dbReference type="GO" id="GO:0005524">
    <property type="term" value="F:ATP binding"/>
    <property type="evidence" value="ECO:0007669"/>
    <property type="project" value="UniProtKB-KW"/>
</dbReference>
<feature type="domain" description="Histidine kinase" evidence="11">
    <location>
        <begin position="441"/>
        <end position="647"/>
    </location>
</feature>
<dbReference type="SMART" id="SM00388">
    <property type="entry name" value="HisKA"/>
    <property type="match status" value="1"/>
</dbReference>
<dbReference type="GO" id="GO:0000155">
    <property type="term" value="F:phosphorelay sensor kinase activity"/>
    <property type="evidence" value="ECO:0007669"/>
    <property type="project" value="InterPro"/>
</dbReference>
<dbReference type="PANTHER" id="PTHR43065:SF10">
    <property type="entry name" value="PEROXIDE STRESS-ACTIVATED HISTIDINE KINASE MAK3"/>
    <property type="match status" value="1"/>
</dbReference>
<dbReference type="AlphaFoldDB" id="A0A1J1C9D0"/>
<dbReference type="PROSITE" id="PS50109">
    <property type="entry name" value="HIS_KIN"/>
    <property type="match status" value="1"/>
</dbReference>
<dbReference type="Pfam" id="PF00672">
    <property type="entry name" value="HAMP"/>
    <property type="match status" value="1"/>
</dbReference>
<dbReference type="Pfam" id="PF02518">
    <property type="entry name" value="HATPase_c"/>
    <property type="match status" value="1"/>
</dbReference>
<keyword evidence="5" id="KW-0808">Transferase</keyword>
<feature type="transmembrane region" description="Helical" evidence="10">
    <location>
        <begin position="23"/>
        <end position="44"/>
    </location>
</feature>
<evidence type="ECO:0000256" key="10">
    <source>
        <dbReference type="SAM" id="Phobius"/>
    </source>
</evidence>
<dbReference type="SMART" id="SM00387">
    <property type="entry name" value="HATPase_c"/>
    <property type="match status" value="1"/>
</dbReference>
<keyword evidence="9" id="KW-0902">Two-component regulatory system</keyword>
<keyword evidence="10" id="KW-1133">Transmembrane helix</keyword>
<dbReference type="SMART" id="SM00304">
    <property type="entry name" value="HAMP"/>
    <property type="match status" value="1"/>
</dbReference>
<evidence type="ECO:0000256" key="6">
    <source>
        <dbReference type="ARBA" id="ARBA00022741"/>
    </source>
</evidence>
<evidence type="ECO:0000256" key="2">
    <source>
        <dbReference type="ARBA" id="ARBA00004370"/>
    </source>
</evidence>
<evidence type="ECO:0000259" key="12">
    <source>
        <dbReference type="PROSITE" id="PS50885"/>
    </source>
</evidence>
<evidence type="ECO:0000256" key="5">
    <source>
        <dbReference type="ARBA" id="ARBA00022679"/>
    </source>
</evidence>
<keyword evidence="8" id="KW-0067">ATP-binding</keyword>
<keyword evidence="10" id="KW-0812">Transmembrane</keyword>